<comment type="catalytic activity">
    <reaction evidence="13 16">
        <text>L-leucine + 2-oxoglutarate = 4-methyl-2-oxopentanoate + L-glutamate</text>
        <dbReference type="Rhea" id="RHEA:18321"/>
        <dbReference type="ChEBI" id="CHEBI:16810"/>
        <dbReference type="ChEBI" id="CHEBI:17865"/>
        <dbReference type="ChEBI" id="CHEBI:29985"/>
        <dbReference type="ChEBI" id="CHEBI:57427"/>
        <dbReference type="EC" id="2.6.1.42"/>
    </reaction>
</comment>
<evidence type="ECO:0000256" key="4">
    <source>
        <dbReference type="ARBA" id="ARBA00005072"/>
    </source>
</evidence>
<evidence type="ECO:0000256" key="7">
    <source>
        <dbReference type="ARBA" id="ARBA00022605"/>
    </source>
</evidence>
<dbReference type="GO" id="GO:0004084">
    <property type="term" value="F:branched-chain-amino-acid transaminase activity"/>
    <property type="evidence" value="ECO:0007669"/>
    <property type="project" value="UniProtKB-EC"/>
</dbReference>
<dbReference type="Gene3D" id="3.20.10.10">
    <property type="entry name" value="D-amino Acid Aminotransferase, subunit A, domain 2"/>
    <property type="match status" value="1"/>
</dbReference>
<comment type="similarity">
    <text evidence="5 14">Belongs to the class-IV pyridoxal-phosphate-dependent aminotransferase family.</text>
</comment>
<evidence type="ECO:0000313" key="18">
    <source>
        <dbReference type="EMBL" id="MFC5628384.1"/>
    </source>
</evidence>
<dbReference type="InterPro" id="IPR005786">
    <property type="entry name" value="B_amino_transII"/>
</dbReference>
<dbReference type="NCBIfam" id="NF009897">
    <property type="entry name" value="PRK13357.1"/>
    <property type="match status" value="1"/>
</dbReference>
<evidence type="ECO:0000256" key="12">
    <source>
        <dbReference type="ARBA" id="ARBA00048798"/>
    </source>
</evidence>
<evidence type="ECO:0000256" key="3">
    <source>
        <dbReference type="ARBA" id="ARBA00004931"/>
    </source>
</evidence>
<dbReference type="PANTHER" id="PTHR11825">
    <property type="entry name" value="SUBGROUP IIII AMINOTRANSFERASE"/>
    <property type="match status" value="1"/>
</dbReference>
<evidence type="ECO:0000256" key="17">
    <source>
        <dbReference type="RuleBase" id="RU004519"/>
    </source>
</evidence>
<keyword evidence="7 16" id="KW-0028">Amino-acid biosynthesis</keyword>
<dbReference type="EC" id="2.6.1.42" evidence="16"/>
<comment type="pathway">
    <text evidence="4 17">Amino-acid biosynthesis; L-leucine biosynthesis; L-leucine from 3-methyl-2-oxobutanoate: step 4/4.</text>
</comment>
<sequence>MALELTVQEAMSKKEKPDYDHLTFGTTFTDHMFVMDYEKGKGWHAPRIVPYAPITLDPSALVFHYGQAVFEGLKAYHTEKGVLLFRPEKNFERLNVSNERLNIPPVDVDFMVKSLKRLVELDQDWIPTKEGQSLYIRPFIIATEPALSVRPSKQYKLMIILSPVGAYYSTSDQLSPVKIYVEDEYVRSVKGGVGFTKTSGNYAASLSAQTKANELGYDQVLWLDAIEKKYVEEVGSMNIFFKINGTIITPALNGSILSGITRKSVLELLDHWGMDVEERRISIEEVYEAYEKGTLEEVFGTGTAAVISPVGTLKWKDKVMTINNNETGEISLKLYETITGIQTGKLEDTFGWTESLETVQKN</sequence>
<evidence type="ECO:0000256" key="6">
    <source>
        <dbReference type="ARBA" id="ARBA00022576"/>
    </source>
</evidence>
<evidence type="ECO:0000256" key="11">
    <source>
        <dbReference type="ARBA" id="ARBA00048212"/>
    </source>
</evidence>
<comment type="pathway">
    <text evidence="2 17">Amino-acid biosynthesis; L-isoleucine biosynthesis; L-isoleucine from 2-oxobutanoate: step 4/4.</text>
</comment>
<dbReference type="SUPFAM" id="SSF56752">
    <property type="entry name" value="D-aminoacid aminotransferase-like PLP-dependent enzymes"/>
    <property type="match status" value="1"/>
</dbReference>
<evidence type="ECO:0000256" key="14">
    <source>
        <dbReference type="RuleBase" id="RU004106"/>
    </source>
</evidence>
<keyword evidence="19" id="KW-1185">Reference proteome</keyword>
<comment type="catalytic activity">
    <reaction evidence="12 16">
        <text>L-isoleucine + 2-oxoglutarate = (S)-3-methyl-2-oxopentanoate + L-glutamate</text>
        <dbReference type="Rhea" id="RHEA:24801"/>
        <dbReference type="ChEBI" id="CHEBI:16810"/>
        <dbReference type="ChEBI" id="CHEBI:29985"/>
        <dbReference type="ChEBI" id="CHEBI:35146"/>
        <dbReference type="ChEBI" id="CHEBI:58045"/>
        <dbReference type="EC" id="2.6.1.42"/>
    </reaction>
</comment>
<keyword evidence="9 15" id="KW-0663">Pyridoxal phosphate</keyword>
<dbReference type="CDD" id="cd01557">
    <property type="entry name" value="BCAT_beta_family"/>
    <property type="match status" value="1"/>
</dbReference>
<evidence type="ECO:0000256" key="16">
    <source>
        <dbReference type="RuleBase" id="RU004517"/>
    </source>
</evidence>
<name>A0ABW0U6J6_9BACI</name>
<protein>
    <recommendedName>
        <fullName evidence="16">Branched-chain-amino-acid aminotransferase</fullName>
        <ecNumber evidence="16">2.6.1.42</ecNumber>
    </recommendedName>
</protein>
<dbReference type="PIRSF" id="PIRSF006468">
    <property type="entry name" value="BCAT1"/>
    <property type="match status" value="1"/>
</dbReference>
<dbReference type="EMBL" id="JBHSPF010000022">
    <property type="protein sequence ID" value="MFC5628384.1"/>
    <property type="molecule type" value="Genomic_DNA"/>
</dbReference>
<dbReference type="Pfam" id="PF01063">
    <property type="entry name" value="Aminotran_4"/>
    <property type="match status" value="1"/>
</dbReference>
<evidence type="ECO:0000256" key="8">
    <source>
        <dbReference type="ARBA" id="ARBA00022679"/>
    </source>
</evidence>
<evidence type="ECO:0000256" key="15">
    <source>
        <dbReference type="RuleBase" id="RU004516"/>
    </source>
</evidence>
<dbReference type="InterPro" id="IPR043131">
    <property type="entry name" value="BCAT-like_N"/>
</dbReference>
<dbReference type="InterPro" id="IPR001544">
    <property type="entry name" value="Aminotrans_IV"/>
</dbReference>
<comment type="pathway">
    <text evidence="3 17">Amino-acid biosynthesis; L-valine biosynthesis; L-valine from pyruvate: step 4/4.</text>
</comment>
<comment type="cofactor">
    <cofactor evidence="1 15">
        <name>pyridoxal 5'-phosphate</name>
        <dbReference type="ChEBI" id="CHEBI:597326"/>
    </cofactor>
</comment>
<dbReference type="InterPro" id="IPR033939">
    <property type="entry name" value="BCAT_family"/>
</dbReference>
<evidence type="ECO:0000256" key="5">
    <source>
        <dbReference type="ARBA" id="ARBA00009320"/>
    </source>
</evidence>
<dbReference type="InterPro" id="IPR043132">
    <property type="entry name" value="BCAT-like_C"/>
</dbReference>
<dbReference type="RefSeq" id="WP_270898264.1">
    <property type="nucleotide sequence ID" value="NZ_JBHSPF010000022.1"/>
</dbReference>
<organism evidence="18 19">
    <name type="scientific">Aliibacillus thermotolerans</name>
    <dbReference type="NCBI Taxonomy" id="1834418"/>
    <lineage>
        <taxon>Bacteria</taxon>
        <taxon>Bacillati</taxon>
        <taxon>Bacillota</taxon>
        <taxon>Bacilli</taxon>
        <taxon>Bacillales</taxon>
        <taxon>Bacillaceae</taxon>
        <taxon>Aliibacillus</taxon>
    </lineage>
</organism>
<evidence type="ECO:0000256" key="9">
    <source>
        <dbReference type="ARBA" id="ARBA00022898"/>
    </source>
</evidence>
<reference evidence="19" key="1">
    <citation type="journal article" date="2019" name="Int. J. Syst. Evol. Microbiol.">
        <title>The Global Catalogue of Microorganisms (GCM) 10K type strain sequencing project: providing services to taxonomists for standard genome sequencing and annotation.</title>
        <authorList>
            <consortium name="The Broad Institute Genomics Platform"/>
            <consortium name="The Broad Institute Genome Sequencing Center for Infectious Disease"/>
            <person name="Wu L."/>
            <person name="Ma J."/>
        </authorList>
    </citation>
    <scope>NUCLEOTIDE SEQUENCE [LARGE SCALE GENOMIC DNA]</scope>
    <source>
        <strain evidence="19">CGMCC 1.15790</strain>
    </source>
</reference>
<accession>A0ABW0U6J6</accession>
<gene>
    <name evidence="18" type="ORF">ACFPTR_05665</name>
</gene>
<keyword evidence="6 16" id="KW-0032">Aminotransferase</keyword>
<dbReference type="InterPro" id="IPR018300">
    <property type="entry name" value="Aminotrans_IV_CS"/>
</dbReference>
<evidence type="ECO:0000313" key="19">
    <source>
        <dbReference type="Proteomes" id="UP001596143"/>
    </source>
</evidence>
<comment type="caution">
    <text evidence="18">The sequence shown here is derived from an EMBL/GenBank/DDBJ whole genome shotgun (WGS) entry which is preliminary data.</text>
</comment>
<keyword evidence="8 16" id="KW-0808">Transferase</keyword>
<keyword evidence="10 16" id="KW-0100">Branched-chain amino acid biosynthesis</keyword>
<dbReference type="PANTHER" id="PTHR11825:SF44">
    <property type="entry name" value="BRANCHED-CHAIN-AMINO-ACID AMINOTRANSFERASE"/>
    <property type="match status" value="1"/>
</dbReference>
<dbReference type="PROSITE" id="PS00770">
    <property type="entry name" value="AA_TRANSFER_CLASS_4"/>
    <property type="match status" value="1"/>
</dbReference>
<evidence type="ECO:0000256" key="2">
    <source>
        <dbReference type="ARBA" id="ARBA00004824"/>
    </source>
</evidence>
<comment type="catalytic activity">
    <reaction evidence="11 16">
        <text>L-valine + 2-oxoglutarate = 3-methyl-2-oxobutanoate + L-glutamate</text>
        <dbReference type="Rhea" id="RHEA:24813"/>
        <dbReference type="ChEBI" id="CHEBI:11851"/>
        <dbReference type="ChEBI" id="CHEBI:16810"/>
        <dbReference type="ChEBI" id="CHEBI:29985"/>
        <dbReference type="ChEBI" id="CHEBI:57762"/>
        <dbReference type="EC" id="2.6.1.42"/>
    </reaction>
</comment>
<dbReference type="NCBIfam" id="TIGR01123">
    <property type="entry name" value="ilvE_II"/>
    <property type="match status" value="1"/>
</dbReference>
<dbReference type="InterPro" id="IPR036038">
    <property type="entry name" value="Aminotransferase-like"/>
</dbReference>
<dbReference type="Gene3D" id="3.30.470.10">
    <property type="match status" value="1"/>
</dbReference>
<evidence type="ECO:0000256" key="13">
    <source>
        <dbReference type="ARBA" id="ARBA00049229"/>
    </source>
</evidence>
<evidence type="ECO:0000256" key="10">
    <source>
        <dbReference type="ARBA" id="ARBA00023304"/>
    </source>
</evidence>
<dbReference type="Proteomes" id="UP001596143">
    <property type="component" value="Unassembled WGS sequence"/>
</dbReference>
<proteinExistence type="inferred from homology"/>
<evidence type="ECO:0000256" key="1">
    <source>
        <dbReference type="ARBA" id="ARBA00001933"/>
    </source>
</evidence>